<dbReference type="InterPro" id="IPR001626">
    <property type="entry name" value="ABC_TroCD"/>
</dbReference>
<evidence type="ECO:0000313" key="10">
    <source>
        <dbReference type="Proteomes" id="UP000647587"/>
    </source>
</evidence>
<organism evidence="9 10">
    <name type="scientific">Deinococcus malanensis</name>
    <dbReference type="NCBI Taxonomy" id="1706855"/>
    <lineage>
        <taxon>Bacteria</taxon>
        <taxon>Thermotogati</taxon>
        <taxon>Deinococcota</taxon>
        <taxon>Deinococci</taxon>
        <taxon>Deinococcales</taxon>
        <taxon>Deinococcaceae</taxon>
        <taxon>Deinococcus</taxon>
    </lineage>
</organism>
<evidence type="ECO:0000256" key="4">
    <source>
        <dbReference type="ARBA" id="ARBA00022475"/>
    </source>
</evidence>
<keyword evidence="7" id="KW-0472">Membrane</keyword>
<dbReference type="InterPro" id="IPR037294">
    <property type="entry name" value="ABC_BtuC-like"/>
</dbReference>
<keyword evidence="10" id="KW-1185">Reference proteome</keyword>
<comment type="caution">
    <text evidence="9">The sequence shown here is derived from an EMBL/GenBank/DDBJ whole genome shotgun (WGS) entry which is preliminary data.</text>
</comment>
<comment type="similarity">
    <text evidence="2 8">Belongs to the ABC-3 integral membrane protein family.</text>
</comment>
<accession>A0ABQ2ENU9</accession>
<evidence type="ECO:0000256" key="3">
    <source>
        <dbReference type="ARBA" id="ARBA00022448"/>
    </source>
</evidence>
<comment type="subcellular location">
    <subcellularLocation>
        <location evidence="1 8">Cell membrane</location>
        <topology evidence="1 8">Multi-pass membrane protein</topology>
    </subcellularLocation>
</comment>
<dbReference type="EMBL" id="BMPP01000003">
    <property type="protein sequence ID" value="GGK18323.1"/>
    <property type="molecule type" value="Genomic_DNA"/>
</dbReference>
<keyword evidence="3 8" id="KW-0813">Transport</keyword>
<keyword evidence="5 8" id="KW-0812">Transmembrane</keyword>
<evidence type="ECO:0000256" key="2">
    <source>
        <dbReference type="ARBA" id="ARBA00008034"/>
    </source>
</evidence>
<evidence type="ECO:0000256" key="1">
    <source>
        <dbReference type="ARBA" id="ARBA00004651"/>
    </source>
</evidence>
<evidence type="ECO:0000256" key="5">
    <source>
        <dbReference type="ARBA" id="ARBA00022692"/>
    </source>
</evidence>
<evidence type="ECO:0008006" key="11">
    <source>
        <dbReference type="Google" id="ProtNLM"/>
    </source>
</evidence>
<sequence length="66" mass="6734">MGGLAALNFLFVTVLFKELKVSTFDSGLAATLGFAPAALHYALMTLLSSSTVGAFQSVGAVLIVAL</sequence>
<name>A0ABQ2ENU9_9DEIO</name>
<dbReference type="PANTHER" id="PTHR30477">
    <property type="entry name" value="ABC-TRANSPORTER METAL-BINDING PROTEIN"/>
    <property type="match status" value="1"/>
</dbReference>
<evidence type="ECO:0000313" key="9">
    <source>
        <dbReference type="EMBL" id="GGK18323.1"/>
    </source>
</evidence>
<gene>
    <name evidence="9" type="ORF">GCM10008955_09680</name>
</gene>
<evidence type="ECO:0000256" key="6">
    <source>
        <dbReference type="ARBA" id="ARBA00022989"/>
    </source>
</evidence>
<evidence type="ECO:0000256" key="7">
    <source>
        <dbReference type="ARBA" id="ARBA00023136"/>
    </source>
</evidence>
<dbReference type="PANTHER" id="PTHR30477:SF8">
    <property type="entry name" value="METAL TRANSPORT SYSTEM MEMBRANE PROTEIN CT_070-RELATED"/>
    <property type="match status" value="1"/>
</dbReference>
<reference evidence="10" key="1">
    <citation type="journal article" date="2019" name="Int. J. Syst. Evol. Microbiol.">
        <title>The Global Catalogue of Microorganisms (GCM) 10K type strain sequencing project: providing services to taxonomists for standard genome sequencing and annotation.</title>
        <authorList>
            <consortium name="The Broad Institute Genomics Platform"/>
            <consortium name="The Broad Institute Genome Sequencing Center for Infectious Disease"/>
            <person name="Wu L."/>
            <person name="Ma J."/>
        </authorList>
    </citation>
    <scope>NUCLEOTIDE SEQUENCE [LARGE SCALE GENOMIC DNA]</scope>
    <source>
        <strain evidence="10">JCM 30331</strain>
    </source>
</reference>
<dbReference type="Proteomes" id="UP000647587">
    <property type="component" value="Unassembled WGS sequence"/>
</dbReference>
<proteinExistence type="inferred from homology"/>
<keyword evidence="6" id="KW-1133">Transmembrane helix</keyword>
<evidence type="ECO:0000256" key="8">
    <source>
        <dbReference type="RuleBase" id="RU003943"/>
    </source>
</evidence>
<dbReference type="Pfam" id="PF00950">
    <property type="entry name" value="ABC-3"/>
    <property type="match status" value="1"/>
</dbReference>
<keyword evidence="4" id="KW-1003">Cell membrane</keyword>
<dbReference type="Gene3D" id="1.10.3470.10">
    <property type="entry name" value="ABC transporter involved in vitamin B12 uptake, BtuC"/>
    <property type="match status" value="1"/>
</dbReference>
<dbReference type="SUPFAM" id="SSF81345">
    <property type="entry name" value="ABC transporter involved in vitamin B12 uptake, BtuC"/>
    <property type="match status" value="1"/>
</dbReference>
<protein>
    <recommendedName>
        <fullName evidence="11">EamA domain-containing protein</fullName>
    </recommendedName>
</protein>